<organism evidence="7 10">
    <name type="scientific">Phytophthora fragariae</name>
    <dbReference type="NCBI Taxonomy" id="53985"/>
    <lineage>
        <taxon>Eukaryota</taxon>
        <taxon>Sar</taxon>
        <taxon>Stramenopiles</taxon>
        <taxon>Oomycota</taxon>
        <taxon>Peronosporomycetes</taxon>
        <taxon>Peronosporales</taxon>
        <taxon>Peronosporaceae</taxon>
        <taxon>Phytophthora</taxon>
    </lineage>
</organism>
<keyword evidence="1" id="KW-0732">Signal</keyword>
<evidence type="ECO:0000256" key="1">
    <source>
        <dbReference type="SAM" id="SignalP"/>
    </source>
</evidence>
<evidence type="ECO:0000313" key="3">
    <source>
        <dbReference type="EMBL" id="KAE9122023.1"/>
    </source>
</evidence>
<evidence type="ECO:0000313" key="13">
    <source>
        <dbReference type="Proteomes" id="UP000476176"/>
    </source>
</evidence>
<evidence type="ECO:0000313" key="11">
    <source>
        <dbReference type="Proteomes" id="UP000440732"/>
    </source>
</evidence>
<evidence type="ECO:0000313" key="7">
    <source>
        <dbReference type="EMBL" id="KAE9243303.1"/>
    </source>
</evidence>
<dbReference type="Proteomes" id="UP000440367">
    <property type="component" value="Unassembled WGS sequence"/>
</dbReference>
<dbReference type="Proteomes" id="UP000440732">
    <property type="component" value="Unassembled WGS sequence"/>
</dbReference>
<evidence type="ECO:0000313" key="9">
    <source>
        <dbReference type="Proteomes" id="UP000433483"/>
    </source>
</evidence>
<dbReference type="EMBL" id="QXFY01000279">
    <property type="protein sequence ID" value="KAE9349540.1"/>
    <property type="molecule type" value="Genomic_DNA"/>
</dbReference>
<evidence type="ECO:0000313" key="6">
    <source>
        <dbReference type="EMBL" id="KAE9219575.1"/>
    </source>
</evidence>
<evidence type="ECO:0000313" key="5">
    <source>
        <dbReference type="EMBL" id="KAE9211413.1"/>
    </source>
</evidence>
<evidence type="ECO:0000313" key="15">
    <source>
        <dbReference type="Proteomes" id="UP000488956"/>
    </source>
</evidence>
<evidence type="ECO:0000313" key="8">
    <source>
        <dbReference type="EMBL" id="KAE9349540.1"/>
    </source>
</evidence>
<name>A0A6A3ZXD3_9STRA</name>
<dbReference type="Proteomes" id="UP000433483">
    <property type="component" value="Unassembled WGS sequence"/>
</dbReference>
<accession>A0A6A3ZXD3</accession>
<dbReference type="Proteomes" id="UP000486351">
    <property type="component" value="Unassembled WGS sequence"/>
</dbReference>
<keyword evidence="9" id="KW-1185">Reference proteome</keyword>
<dbReference type="EMBL" id="QXFZ01000305">
    <property type="protein sequence ID" value="KAE9122023.1"/>
    <property type="molecule type" value="Genomic_DNA"/>
</dbReference>
<evidence type="ECO:0000313" key="4">
    <source>
        <dbReference type="EMBL" id="KAE9148506.1"/>
    </source>
</evidence>
<reference evidence="9 10" key="1">
    <citation type="submission" date="2018-08" db="EMBL/GenBank/DDBJ databases">
        <title>Genomic investigation of the strawberry pathogen Phytophthora fragariae indicates pathogenicity is determined by transcriptional variation in three key races.</title>
        <authorList>
            <person name="Adams T.M."/>
            <person name="Armitage A.D."/>
            <person name="Sobczyk M.K."/>
            <person name="Bates H.J."/>
            <person name="Dunwell J.M."/>
            <person name="Nellist C.F."/>
            <person name="Harrison R.J."/>
        </authorList>
    </citation>
    <scope>NUCLEOTIDE SEQUENCE [LARGE SCALE GENOMIC DNA]</scope>
    <source>
        <strain evidence="7 10">BC-1</strain>
        <strain evidence="5 13">BC-23</strain>
        <strain evidence="6 9">NOV-27</strain>
        <strain evidence="4 11">NOV-5</strain>
        <strain evidence="3 12">NOV-71</strain>
        <strain evidence="8 14">NOV-77</strain>
        <strain evidence="2 15">ONT-3</strain>
    </source>
</reference>
<evidence type="ECO:0000313" key="10">
    <source>
        <dbReference type="Proteomes" id="UP000440367"/>
    </source>
</evidence>
<dbReference type="EMBL" id="QXGB01000320">
    <property type="protein sequence ID" value="KAE9219575.1"/>
    <property type="molecule type" value="Genomic_DNA"/>
</dbReference>
<evidence type="ECO:0000313" key="2">
    <source>
        <dbReference type="EMBL" id="KAE9121835.1"/>
    </source>
</evidence>
<evidence type="ECO:0000313" key="14">
    <source>
        <dbReference type="Proteomes" id="UP000486351"/>
    </source>
</evidence>
<gene>
    <name evidence="7" type="ORF">PF002_g8326</name>
    <name evidence="5" type="ORF">PF004_g15925</name>
    <name evidence="6" type="ORF">PF005_g7819</name>
    <name evidence="4" type="ORF">PF006_g6905</name>
    <name evidence="3" type="ORF">PF007_g7604</name>
    <name evidence="8" type="ORF">PF008_g6859</name>
    <name evidence="2" type="ORF">PF010_g6955</name>
</gene>
<evidence type="ECO:0000313" key="12">
    <source>
        <dbReference type="Proteomes" id="UP000441208"/>
    </source>
</evidence>
<feature type="signal peptide" evidence="1">
    <location>
        <begin position="1"/>
        <end position="27"/>
    </location>
</feature>
<dbReference type="Proteomes" id="UP000441208">
    <property type="component" value="Unassembled WGS sequence"/>
</dbReference>
<proteinExistence type="predicted"/>
<dbReference type="AlphaFoldDB" id="A0A6A3ZXD3"/>
<dbReference type="EMBL" id="QXGC01001096">
    <property type="protein sequence ID" value="KAE9211413.1"/>
    <property type="molecule type" value="Genomic_DNA"/>
</dbReference>
<dbReference type="EMBL" id="QXFX01000289">
    <property type="protein sequence ID" value="KAE9121835.1"/>
    <property type="molecule type" value="Genomic_DNA"/>
</dbReference>
<feature type="chain" id="PRO_5036380982" evidence="1">
    <location>
        <begin position="28"/>
        <end position="122"/>
    </location>
</feature>
<dbReference type="Proteomes" id="UP000488956">
    <property type="component" value="Unassembled WGS sequence"/>
</dbReference>
<sequence>MIPCLIMNATHVCSSTVAVMVLSKVYADVSEADVAYNNGDGSAGASYMTVSSASAGAREARRRAAPEQGMAGGRGEVGRVLDVSKLSLYTSLSLPSMMIAIQKIPTYSGHMLAHDTRSPKTR</sequence>
<dbReference type="Proteomes" id="UP000476176">
    <property type="component" value="Unassembled WGS sequence"/>
</dbReference>
<comment type="caution">
    <text evidence="7">The sequence shown here is derived from an EMBL/GenBank/DDBJ whole genome shotgun (WGS) entry which is preliminary data.</text>
</comment>
<dbReference type="EMBL" id="QXGD01000323">
    <property type="protein sequence ID" value="KAE9243303.1"/>
    <property type="molecule type" value="Genomic_DNA"/>
</dbReference>
<protein>
    <submittedName>
        <fullName evidence="7">Uncharacterized protein</fullName>
    </submittedName>
</protein>
<dbReference type="EMBL" id="QXGA01000287">
    <property type="protein sequence ID" value="KAE9148506.1"/>
    <property type="molecule type" value="Genomic_DNA"/>
</dbReference>